<sequence>MVVRSGLGDAAGDSVSPPLVARLMAGRGGLAGKGEAEARLSWLGRGRGRFWALEELGDDDLDDGELGSSLSRSEDEVEAPGQGEGRSPPVAPTLGSFICRAEELGGSLRHRRRAAFAPGGKGSRFGGRGPPRFRRLGDVSGTAAGGVPGRAARAGSAPPAMAISAAETPRAAEGQVQAAADRPQQGEVGAVTTLTCSAEVGRGPAGAGEAAQGVSSLRISSGPDGTQGGGPSGTEAVAGPLATLSGPREALEGPSRRLAFRWLWMPAGCLDPKLGFPVRSKEVRQRLNDPFAPPHRLLRRTAGSPRQELSYVEAVMAGGFDDGRKRRFDAEGGARRFGGDLGGRRLGSDDGEHRGRFEGGSSGGGGGYRFREEEQSYREQRGREDWSSPPPWWREQQRREGEQRDQRRGPAEGGAGWGNGGRPGSAGQGDRAGAGQRAPAKAKAKNKGPAVAGGAMPASQKNKNKASVQRSGVPAGGECFKCGREGHFQSECTYEPLCVICSGEGHTSASCPSRGKGLRLMSMGHAITGGGFFNIDVEPIRASQGASEVFTAVIKFNKDPLSEERLSDELKHLVDDLWDWQVTKVSESEFSVVFPSRQTLRLCTGSGKLHLPLSKRDTEIREGFISPRPTLVLPSGWVKMTGIPEDLMQRDRLMAAFTMIGRPIDVDELSIIKRDTEPVRMRFQCRYPDRIKGSVQIFVNGEGFTVRVQAERPPRGASGGGAGDPPPPPPRDDQDERDSDDLSSDEEWNKHRKKKGDKEQMGSKEASVAGGPAGSKSPGANLGSWSAPVLGRELQQGGKEKGLPFDQYGSYLGKEGDRLVSLVELVGEKGKDKLVVQVLQPAAEKVLETGEGSLLSNETGSQITDPVASWVEDSQVADGPPTKIARVGGPLERVEVEDVLSSSEDEEEVGLGGEKQDLQLEATAVAPLAQGRRSLAITYSSRKKNVATPAPPMRKSSRNGALAGTPILELAQRRAEERNLEADSIAKKKDKGNGFQILDALSDAHLSSVVRDSCLVFNPAVGPPEAALSLVRAKELAQGALAEAARRADRQIAEDLAVAEAQRAMTHEEGTTAAEAEGSADAAAAREACSPGGSSVARDAPAGDAMGSAQGGVLAGTARPRRRCVKKSLLTVRKGQHKRKGAK</sequence>
<evidence type="ECO:0000259" key="3">
    <source>
        <dbReference type="PROSITE" id="PS50158"/>
    </source>
</evidence>
<dbReference type="Pfam" id="PF00098">
    <property type="entry name" value="zf-CCHC"/>
    <property type="match status" value="1"/>
</dbReference>
<dbReference type="Proteomes" id="UP001231189">
    <property type="component" value="Unassembled WGS sequence"/>
</dbReference>
<reference evidence="4" key="1">
    <citation type="submission" date="2023-07" db="EMBL/GenBank/DDBJ databases">
        <title>A chromosome-level genome assembly of Lolium multiflorum.</title>
        <authorList>
            <person name="Chen Y."/>
            <person name="Copetti D."/>
            <person name="Kolliker R."/>
            <person name="Studer B."/>
        </authorList>
    </citation>
    <scope>NUCLEOTIDE SEQUENCE</scope>
    <source>
        <strain evidence="4">02402/16</strain>
        <tissue evidence="4">Leaf</tissue>
    </source>
</reference>
<dbReference type="AlphaFoldDB" id="A0AAD8VH09"/>
<comment type="caution">
    <text evidence="4">The sequence shown here is derived from an EMBL/GenBank/DDBJ whole genome shotgun (WGS) entry which is preliminary data.</text>
</comment>
<keyword evidence="1" id="KW-0862">Zinc</keyword>
<feature type="region of interest" description="Disordered" evidence="2">
    <location>
        <begin position="711"/>
        <end position="805"/>
    </location>
</feature>
<feature type="compositionally biased region" description="Basic and acidic residues" evidence="2">
    <location>
        <begin position="322"/>
        <end position="357"/>
    </location>
</feature>
<evidence type="ECO:0000313" key="4">
    <source>
        <dbReference type="EMBL" id="KAK1604806.1"/>
    </source>
</evidence>
<keyword evidence="1" id="KW-0863">Zinc-finger</keyword>
<dbReference type="Gene3D" id="4.10.60.10">
    <property type="entry name" value="Zinc finger, CCHC-type"/>
    <property type="match status" value="1"/>
</dbReference>
<dbReference type="PANTHER" id="PTHR33170:SF2">
    <property type="entry name" value="OS12G0531500 PROTEIN"/>
    <property type="match status" value="1"/>
</dbReference>
<protein>
    <recommendedName>
        <fullName evidence="3">CCHC-type domain-containing protein</fullName>
    </recommendedName>
</protein>
<evidence type="ECO:0000313" key="5">
    <source>
        <dbReference type="Proteomes" id="UP001231189"/>
    </source>
</evidence>
<dbReference type="PANTHER" id="PTHR33170">
    <property type="entry name" value="DUF4283 DOMAIN-CONTAINING PROTEIN-RELATED"/>
    <property type="match status" value="1"/>
</dbReference>
<feature type="compositionally biased region" description="Acidic residues" evidence="2">
    <location>
        <begin position="733"/>
        <end position="746"/>
    </location>
</feature>
<dbReference type="GO" id="GO:0008270">
    <property type="term" value="F:zinc ion binding"/>
    <property type="evidence" value="ECO:0007669"/>
    <property type="project" value="UniProtKB-KW"/>
</dbReference>
<feature type="region of interest" description="Disordered" evidence="2">
    <location>
        <begin position="203"/>
        <end position="240"/>
    </location>
</feature>
<evidence type="ECO:0000256" key="2">
    <source>
        <dbReference type="SAM" id="MobiDB-lite"/>
    </source>
</evidence>
<feature type="compositionally biased region" description="Polar residues" evidence="2">
    <location>
        <begin position="459"/>
        <end position="470"/>
    </location>
</feature>
<name>A0AAD8VH09_LOLMU</name>
<dbReference type="EMBL" id="JAUUTY010000007">
    <property type="protein sequence ID" value="KAK1604806.1"/>
    <property type="molecule type" value="Genomic_DNA"/>
</dbReference>
<keyword evidence="5" id="KW-1185">Reference proteome</keyword>
<dbReference type="InterPro" id="IPR001878">
    <property type="entry name" value="Znf_CCHC"/>
</dbReference>
<feature type="compositionally biased region" description="Basic and acidic residues" evidence="2">
    <location>
        <begin position="369"/>
        <end position="386"/>
    </location>
</feature>
<keyword evidence="1" id="KW-0479">Metal-binding</keyword>
<feature type="compositionally biased region" description="Gly residues" evidence="2">
    <location>
        <begin position="358"/>
        <end position="368"/>
    </location>
</feature>
<feature type="compositionally biased region" description="Low complexity" evidence="2">
    <location>
        <begin position="1071"/>
        <end position="1088"/>
    </location>
</feature>
<feature type="region of interest" description="Disordered" evidence="2">
    <location>
        <begin position="940"/>
        <end position="965"/>
    </location>
</feature>
<dbReference type="SUPFAM" id="SSF57756">
    <property type="entry name" value="Retrovirus zinc finger-like domains"/>
    <property type="match status" value="1"/>
</dbReference>
<feature type="compositionally biased region" description="Low complexity" evidence="2">
    <location>
        <begin position="766"/>
        <end position="780"/>
    </location>
</feature>
<feature type="region of interest" description="Disordered" evidence="2">
    <location>
        <begin position="166"/>
        <end position="185"/>
    </location>
</feature>
<organism evidence="4 5">
    <name type="scientific">Lolium multiflorum</name>
    <name type="common">Italian ryegrass</name>
    <name type="synonym">Lolium perenne subsp. multiflorum</name>
    <dbReference type="NCBI Taxonomy" id="4521"/>
    <lineage>
        <taxon>Eukaryota</taxon>
        <taxon>Viridiplantae</taxon>
        <taxon>Streptophyta</taxon>
        <taxon>Embryophyta</taxon>
        <taxon>Tracheophyta</taxon>
        <taxon>Spermatophyta</taxon>
        <taxon>Magnoliopsida</taxon>
        <taxon>Liliopsida</taxon>
        <taxon>Poales</taxon>
        <taxon>Poaceae</taxon>
        <taxon>BOP clade</taxon>
        <taxon>Pooideae</taxon>
        <taxon>Poodae</taxon>
        <taxon>Poeae</taxon>
        <taxon>Poeae Chloroplast Group 2 (Poeae type)</taxon>
        <taxon>Loliodinae</taxon>
        <taxon>Loliinae</taxon>
        <taxon>Lolium</taxon>
    </lineage>
</organism>
<dbReference type="SMART" id="SM00343">
    <property type="entry name" value="ZnF_C2HC"/>
    <property type="match status" value="2"/>
</dbReference>
<dbReference type="PROSITE" id="PS50158">
    <property type="entry name" value="ZF_CCHC"/>
    <property type="match status" value="1"/>
</dbReference>
<feature type="region of interest" description="Disordered" evidence="2">
    <location>
        <begin position="62"/>
        <end position="93"/>
    </location>
</feature>
<proteinExistence type="predicted"/>
<feature type="region of interest" description="Disordered" evidence="2">
    <location>
        <begin position="1063"/>
        <end position="1143"/>
    </location>
</feature>
<accession>A0AAD8VH09</accession>
<feature type="region of interest" description="Disordered" evidence="2">
    <location>
        <begin position="322"/>
        <end position="470"/>
    </location>
</feature>
<gene>
    <name evidence="4" type="ORF">QYE76_028479</name>
</gene>
<feature type="compositionally biased region" description="Basic residues" evidence="2">
    <location>
        <begin position="1134"/>
        <end position="1143"/>
    </location>
</feature>
<dbReference type="InterPro" id="IPR036875">
    <property type="entry name" value="Znf_CCHC_sf"/>
</dbReference>
<dbReference type="GO" id="GO:0003676">
    <property type="term" value="F:nucleic acid binding"/>
    <property type="evidence" value="ECO:0007669"/>
    <property type="project" value="InterPro"/>
</dbReference>
<feature type="compositionally biased region" description="Basic and acidic residues" evidence="2">
    <location>
        <begin position="395"/>
        <end position="410"/>
    </location>
</feature>
<feature type="compositionally biased region" description="Gly residues" evidence="2">
    <location>
        <begin position="411"/>
        <end position="432"/>
    </location>
</feature>
<feature type="domain" description="CCHC-type" evidence="3">
    <location>
        <begin position="479"/>
        <end position="492"/>
    </location>
</feature>
<evidence type="ECO:0000256" key="1">
    <source>
        <dbReference type="PROSITE-ProRule" id="PRU00047"/>
    </source>
</evidence>